<proteinExistence type="predicted"/>
<organism evidence="1 2">
    <name type="scientific">Vibrio marinisediminis</name>
    <dbReference type="NCBI Taxonomy" id="2758441"/>
    <lineage>
        <taxon>Bacteria</taxon>
        <taxon>Pseudomonadati</taxon>
        <taxon>Pseudomonadota</taxon>
        <taxon>Gammaproteobacteria</taxon>
        <taxon>Vibrionales</taxon>
        <taxon>Vibrionaceae</taxon>
        <taxon>Vibrio</taxon>
    </lineage>
</organism>
<name>A0A7W2FVA7_9VIBR</name>
<dbReference type="Gene3D" id="2.160.20.80">
    <property type="entry name" value="E3 ubiquitin-protein ligase SopA"/>
    <property type="match status" value="1"/>
</dbReference>
<dbReference type="RefSeq" id="WP_182110848.1">
    <property type="nucleotide sequence ID" value="NZ_JACFYF010000369.1"/>
</dbReference>
<protein>
    <submittedName>
        <fullName evidence="1">Pentapeptide repeat-containing protein</fullName>
    </submittedName>
</protein>
<sequence>PRVPARALRFWKAATFAKANLTHAVLFGANFEETDFGYAVLHHALSDEAVFRGAFMGAVRLTMVKAYYSDFTGAMLG</sequence>
<dbReference type="SUPFAM" id="SSF141571">
    <property type="entry name" value="Pentapeptide repeat-like"/>
    <property type="match status" value="1"/>
</dbReference>
<feature type="non-terminal residue" evidence="1">
    <location>
        <position position="77"/>
    </location>
</feature>
<comment type="caution">
    <text evidence="1">The sequence shown here is derived from an EMBL/GenBank/DDBJ whole genome shotgun (WGS) entry which is preliminary data.</text>
</comment>
<accession>A0A7W2FVA7</accession>
<dbReference type="Proteomes" id="UP000571701">
    <property type="component" value="Unassembled WGS sequence"/>
</dbReference>
<evidence type="ECO:0000313" key="2">
    <source>
        <dbReference type="Proteomes" id="UP000571701"/>
    </source>
</evidence>
<evidence type="ECO:0000313" key="1">
    <source>
        <dbReference type="EMBL" id="MBA5764930.1"/>
    </source>
</evidence>
<gene>
    <name evidence="1" type="ORF">H2O73_21515</name>
</gene>
<dbReference type="InterPro" id="IPR001646">
    <property type="entry name" value="5peptide_repeat"/>
</dbReference>
<dbReference type="Pfam" id="PF00805">
    <property type="entry name" value="Pentapeptide"/>
    <property type="match status" value="1"/>
</dbReference>
<feature type="non-terminal residue" evidence="1">
    <location>
        <position position="1"/>
    </location>
</feature>
<dbReference type="EMBL" id="JACFYF010000369">
    <property type="protein sequence ID" value="MBA5764930.1"/>
    <property type="molecule type" value="Genomic_DNA"/>
</dbReference>
<keyword evidence="2" id="KW-1185">Reference proteome</keyword>
<dbReference type="AlphaFoldDB" id="A0A7W2FVA7"/>
<reference evidence="1 2" key="1">
    <citation type="submission" date="2020-07" db="EMBL/GenBank/DDBJ databases">
        <title>Vibrio marinisediminis sp. nov., isolated from marine sediment.</title>
        <authorList>
            <person name="Ji X."/>
        </authorList>
    </citation>
    <scope>NUCLEOTIDE SEQUENCE [LARGE SCALE GENOMIC DNA]</scope>
    <source>
        <strain evidence="1 2">404</strain>
    </source>
</reference>